<dbReference type="Pfam" id="PF14276">
    <property type="entry name" value="DUF4363"/>
    <property type="match status" value="1"/>
</dbReference>
<accession>A0AAJ2KTT8</accession>
<organism evidence="2 3">
    <name type="scientific">Alkalihalophilus pseudofirmus</name>
    <name type="common">Bacillus pseudofirmus</name>
    <dbReference type="NCBI Taxonomy" id="79885"/>
    <lineage>
        <taxon>Bacteria</taxon>
        <taxon>Bacillati</taxon>
        <taxon>Bacillota</taxon>
        <taxon>Bacilli</taxon>
        <taxon>Bacillales</taxon>
        <taxon>Bacillaceae</taxon>
        <taxon>Alkalihalophilus</taxon>
    </lineage>
</organism>
<name>A0AAJ2KTT8_ALKPS</name>
<dbReference type="InterPro" id="IPR025373">
    <property type="entry name" value="DUF4363"/>
</dbReference>
<keyword evidence="1" id="KW-0812">Transmembrane</keyword>
<dbReference type="Proteomes" id="UP001285636">
    <property type="component" value="Unassembled WGS sequence"/>
</dbReference>
<dbReference type="AlphaFoldDB" id="A0AAJ2KTT8"/>
<gene>
    <name evidence="2" type="ORF">RYX45_07155</name>
</gene>
<sequence>MRKFLLYAIPILFMIVSFSIMISGMWLKEPLGEDDHLLSYIQNVEENVKAENWEQADQEHQKAQHAWRKISKRVQYSVERDDMMAITEVLSRIEGGIKAKDEPTIMPDIYYFYGIWKDLG</sequence>
<evidence type="ECO:0000256" key="1">
    <source>
        <dbReference type="SAM" id="Phobius"/>
    </source>
</evidence>
<comment type="caution">
    <text evidence="2">The sequence shown here is derived from an EMBL/GenBank/DDBJ whole genome shotgun (WGS) entry which is preliminary data.</text>
</comment>
<dbReference type="RefSeq" id="WP_289234412.1">
    <property type="nucleotide sequence ID" value="NZ_CP117835.1"/>
</dbReference>
<feature type="transmembrane region" description="Helical" evidence="1">
    <location>
        <begin position="6"/>
        <end position="27"/>
    </location>
</feature>
<proteinExistence type="predicted"/>
<dbReference type="EMBL" id="JAWJAY010000001">
    <property type="protein sequence ID" value="MDV2884952.1"/>
    <property type="molecule type" value="Genomic_DNA"/>
</dbReference>
<evidence type="ECO:0000313" key="2">
    <source>
        <dbReference type="EMBL" id="MDV2884952.1"/>
    </source>
</evidence>
<protein>
    <submittedName>
        <fullName evidence="2">DUF4363 family protein</fullName>
    </submittedName>
</protein>
<reference evidence="2" key="1">
    <citation type="submission" date="2023-10" db="EMBL/GenBank/DDBJ databases">
        <title>Screening of Alkalihalophilus pseudofirmusBZ-TG-HK211 and Its Alleviation of Salt Stress on Rapeseed Growth.</title>
        <authorList>
            <person name="Zhao B."/>
            <person name="Guo T."/>
        </authorList>
    </citation>
    <scope>NUCLEOTIDE SEQUENCE</scope>
    <source>
        <strain evidence="2">BZ-TG-HK211</strain>
    </source>
</reference>
<evidence type="ECO:0000313" key="3">
    <source>
        <dbReference type="Proteomes" id="UP001285636"/>
    </source>
</evidence>
<keyword evidence="1" id="KW-0472">Membrane</keyword>
<keyword evidence="1" id="KW-1133">Transmembrane helix</keyword>